<accession>A0A423J9Q8</accession>
<comment type="caution">
    <text evidence="1">The sequence shown here is derived from an EMBL/GenBank/DDBJ whole genome shotgun (WGS) entry which is preliminary data.</text>
</comment>
<name>A0A423J9Q8_9PSED</name>
<proteinExistence type="predicted"/>
<dbReference type="EMBL" id="MOBL01000007">
    <property type="protein sequence ID" value="RON34428.1"/>
    <property type="molecule type" value="Genomic_DNA"/>
</dbReference>
<organism evidence="1 2">
    <name type="scientific">Pseudomonas frederiksbergensis</name>
    <dbReference type="NCBI Taxonomy" id="104087"/>
    <lineage>
        <taxon>Bacteria</taxon>
        <taxon>Pseudomonadati</taxon>
        <taxon>Pseudomonadota</taxon>
        <taxon>Gammaproteobacteria</taxon>
        <taxon>Pseudomonadales</taxon>
        <taxon>Pseudomonadaceae</taxon>
        <taxon>Pseudomonas</taxon>
    </lineage>
</organism>
<evidence type="ECO:0000313" key="2">
    <source>
        <dbReference type="Proteomes" id="UP000283260"/>
    </source>
</evidence>
<evidence type="ECO:0000313" key="1">
    <source>
        <dbReference type="EMBL" id="RON34428.1"/>
    </source>
</evidence>
<sequence length="1383" mass="149377">MPDESAKSLSAPAGTKEGLSTHGTLINWFNGQPRKVDVCYVAAGRTVALGNQVTNGTAVPSVYGEWKDGIVTRTTQEKSASFVAGRWLSSQSLVGETLLSRAMEEFFPMLDGGAQSLRIDDRGVLGLSDVADGATVDAQDWSVAVSGELTVPGLTDQILLRPAVVSLDKNTLKFNEPGVATGAGELTLVLTLDGPEGDMSGLTVSLACAVSLLLDEKIDGAWERPSPLWLPTTTGLLRIGQGELERSPYQFFSESRNIDVRRWFPRLGAGASARLMLDQSGPKTLTVHRNGKDLTLTLKVQRPALVFVLSGLAVDGRGLTAPRRPPGAAAMARAVPLQLVPVHLCGDGASAWSLDFGAEMHLLWTRPGNPDAPDLTHFTGQKNWVLPPEAAVNDAPGISTLRVLIPMLPDGNKQRFRLSAAAGDGGPIFVEPLDSFGKMAPEATGFGPLASFNKDVGKGVDQDKELWPEGAESVVAEPAVLRAAYRVLPPGVAVDGVPASFSSTRVRVSAPSLDADLAPFVVTPQEKASHKGWAYHPASKTPGQRYEHPVDWPGERFGWMDVRFLSPPSVAGEGVPSAALAWGQLQEKEGQYLPTQWVRLGDDSLKRLTKAAKATEEEAIQALADQEISFEPYSLADGATEDRWGLAQMRVVERIDNGKSKITLLAGAEAQQVKIEVAEQPGVSRIVVADAQSRPVMVDIAPAVKTTSLNRIYLELERRGGRLVVARGMLGWGASVAFGWDTKEGEGQDKQFHVTERFERNAGGLQRSVEFNGALSRQVKKAHHVDLYFWDAVHKPGSASLRVICHYRLQQEEHVRSICALQDALLRADESLDLSADIAILKNSSVDQATSLSNPWDPDRRKLYRLQIETRPAHYGFAGFLRIRSATTDSVTAKPVNNNEEARVIPAWFLSDRDLIPWFDTNSATPSPDRDSWTSAGLLRTGAVAGGKGLDLMLYGVEGKWEQSYATTLIGTSDAHTGLPLWVPSPVRVPEENTPAPIDTDGADAMVRLWLFEPSPCMIAQWPVTGGAEAPAKAQQKALQRLWRMGWTREAVLELPSADAAGEVRWEVVDSPLLNRGTSLEWLGWPLAPEAQYPSDLLPATRQVPQTSREGQQSYSVQVEFEHDLPPSQSGANLVRDSGNAQFDMKAPDGLTFRSAGMRVGVQHKIVAYGAEASPALSTAQLAWPEQQNGTSLSLDGGWLAWKSESVDLAEEKLMRLPDGVLLYTFPNPCNELRITGAAPGLQWQAPDGDWVPVGDNEWLKLAPVGAASNAISLKLPEPARWSGLSVTLRTRTAGIPALGEIKTLFPSGGTRMAGIFDKDDKLLAFGEEQTFYLAPQSPPDGPSIWTRVTGIALSPGQVAAVKRVITINLDGQTVESEMPDPL</sequence>
<reference evidence="1 2" key="1">
    <citation type="submission" date="2016-10" db="EMBL/GenBank/DDBJ databases">
        <title>Comparative genome analysis of multiple Pseudomonas spp. focuses on biocontrol and plant growth promoting traits.</title>
        <authorList>
            <person name="Tao X.-Y."/>
            <person name="Taylor C.G."/>
        </authorList>
    </citation>
    <scope>NUCLEOTIDE SEQUENCE [LARGE SCALE GENOMIC DNA]</scope>
    <source>
        <strain evidence="1 2">94G2</strain>
    </source>
</reference>
<dbReference type="RefSeq" id="WP_123496302.1">
    <property type="nucleotide sequence ID" value="NZ_MOBL01000007.1"/>
</dbReference>
<gene>
    <name evidence="1" type="ORF">BK661_10130</name>
</gene>
<protein>
    <submittedName>
        <fullName evidence="1">Uncharacterized protein</fullName>
    </submittedName>
</protein>
<dbReference type="Proteomes" id="UP000283260">
    <property type="component" value="Unassembled WGS sequence"/>
</dbReference>